<evidence type="ECO:0000313" key="7">
    <source>
        <dbReference type="EMBL" id="KAJ3600196.1"/>
    </source>
</evidence>
<dbReference type="AlphaFoldDB" id="A0A9Q0E6I3"/>
<dbReference type="InterPro" id="IPR013783">
    <property type="entry name" value="Ig-like_fold"/>
</dbReference>
<evidence type="ECO:0000256" key="3">
    <source>
        <dbReference type="ARBA" id="ARBA00023157"/>
    </source>
</evidence>
<dbReference type="SMART" id="SM00409">
    <property type="entry name" value="IG"/>
    <property type="match status" value="1"/>
</dbReference>
<dbReference type="PANTHER" id="PTHR12231">
    <property type="entry name" value="CTX-RELATED TYPE I TRANSMEMBRANE PROTEIN"/>
    <property type="match status" value="1"/>
</dbReference>
<keyword evidence="1" id="KW-0732">Signal</keyword>
<dbReference type="SUPFAM" id="SSF48726">
    <property type="entry name" value="Immunoglobulin"/>
    <property type="match status" value="1"/>
</dbReference>
<evidence type="ECO:0000256" key="2">
    <source>
        <dbReference type="ARBA" id="ARBA00022737"/>
    </source>
</evidence>
<proteinExistence type="predicted"/>
<dbReference type="Proteomes" id="UP001148018">
    <property type="component" value="Unassembled WGS sequence"/>
</dbReference>
<gene>
    <name evidence="7" type="ORF">NHX12_031182</name>
</gene>
<dbReference type="InterPro" id="IPR003598">
    <property type="entry name" value="Ig_sub2"/>
</dbReference>
<sequence length="361" mass="40307">MIVRAPDGGDQPAQNQIALSGSSGGGRGEGWVVVEERVGWWRRRGLGGGRGEERVVVEERVGWWRMRGLGGGRGEGWVVVEERVGWWRRRGLGGGGGEGWVVVEERVGWWRRRGLGGGRGEGWVVEEERVGWWRRRGQGGGGGEVDDVPPYFKMEPVQTQVHLEKNRLVLTCMAEGSWPLEFKWIYNGSELTRFTLEYRWVTTLPIKHSGPAHSASSPASPWSTGGSPRCQSNTQAPPTQRAHPLHLGVQVGHHAANQTLRPRPLSELTRFTLEYRYLIPSLDRGHAGHYRCVVRNRVGAIMQCSTEVQVAYMGGFVEGERVQTVSQGEGALVQAPRIHSFPRPQVTWFRDGRKIPSSSRM</sequence>
<keyword evidence="2" id="KW-0677">Repeat</keyword>
<dbReference type="InterPro" id="IPR007110">
    <property type="entry name" value="Ig-like_dom"/>
</dbReference>
<feature type="region of interest" description="Disordered" evidence="5">
    <location>
        <begin position="1"/>
        <end position="27"/>
    </location>
</feature>
<dbReference type="OrthoDB" id="8923679at2759"/>
<dbReference type="InterPro" id="IPR051170">
    <property type="entry name" value="Neural/epithelial_adhesion"/>
</dbReference>
<dbReference type="SMART" id="SM00408">
    <property type="entry name" value="IGc2"/>
    <property type="match status" value="1"/>
</dbReference>
<name>A0A9Q0E6I3_9TELE</name>
<dbReference type="PANTHER" id="PTHR12231:SF253">
    <property type="entry name" value="DPR-INTERACTING PROTEIN ETA, ISOFORM B-RELATED"/>
    <property type="match status" value="1"/>
</dbReference>
<feature type="region of interest" description="Disordered" evidence="5">
    <location>
        <begin position="208"/>
        <end position="241"/>
    </location>
</feature>
<feature type="compositionally biased region" description="Low complexity" evidence="5">
    <location>
        <begin position="209"/>
        <end position="228"/>
    </location>
</feature>
<keyword evidence="4" id="KW-0393">Immunoglobulin domain</keyword>
<accession>A0A9Q0E6I3</accession>
<reference evidence="7" key="1">
    <citation type="submission" date="2022-07" db="EMBL/GenBank/DDBJ databases">
        <title>Chromosome-level genome of Muraenolepis orangiensis.</title>
        <authorList>
            <person name="Kim J."/>
        </authorList>
    </citation>
    <scope>NUCLEOTIDE SEQUENCE</scope>
    <source>
        <strain evidence="7">KU_S4_2022</strain>
        <tissue evidence="7">Muscle</tissue>
    </source>
</reference>
<evidence type="ECO:0000256" key="4">
    <source>
        <dbReference type="ARBA" id="ARBA00023319"/>
    </source>
</evidence>
<organism evidence="7 8">
    <name type="scientific">Muraenolepis orangiensis</name>
    <name type="common">Patagonian moray cod</name>
    <dbReference type="NCBI Taxonomy" id="630683"/>
    <lineage>
        <taxon>Eukaryota</taxon>
        <taxon>Metazoa</taxon>
        <taxon>Chordata</taxon>
        <taxon>Craniata</taxon>
        <taxon>Vertebrata</taxon>
        <taxon>Euteleostomi</taxon>
        <taxon>Actinopterygii</taxon>
        <taxon>Neopterygii</taxon>
        <taxon>Teleostei</taxon>
        <taxon>Neoteleostei</taxon>
        <taxon>Acanthomorphata</taxon>
        <taxon>Zeiogadaria</taxon>
        <taxon>Gadariae</taxon>
        <taxon>Gadiformes</taxon>
        <taxon>Muraenolepidoidei</taxon>
        <taxon>Muraenolepididae</taxon>
        <taxon>Muraenolepis</taxon>
    </lineage>
</organism>
<keyword evidence="8" id="KW-1185">Reference proteome</keyword>
<evidence type="ECO:0000259" key="6">
    <source>
        <dbReference type="PROSITE" id="PS50835"/>
    </source>
</evidence>
<dbReference type="InterPro" id="IPR003599">
    <property type="entry name" value="Ig_sub"/>
</dbReference>
<feature type="compositionally biased region" description="Polar residues" evidence="5">
    <location>
        <begin position="229"/>
        <end position="238"/>
    </location>
</feature>
<feature type="domain" description="Ig-like" evidence="6">
    <location>
        <begin position="150"/>
        <end position="309"/>
    </location>
</feature>
<dbReference type="EMBL" id="JANIIK010000047">
    <property type="protein sequence ID" value="KAJ3600196.1"/>
    <property type="molecule type" value="Genomic_DNA"/>
</dbReference>
<evidence type="ECO:0000313" key="8">
    <source>
        <dbReference type="Proteomes" id="UP001148018"/>
    </source>
</evidence>
<dbReference type="PROSITE" id="PS50835">
    <property type="entry name" value="IG_LIKE"/>
    <property type="match status" value="1"/>
</dbReference>
<keyword evidence="3" id="KW-1015">Disulfide bond</keyword>
<evidence type="ECO:0000256" key="1">
    <source>
        <dbReference type="ARBA" id="ARBA00022729"/>
    </source>
</evidence>
<feature type="compositionally biased region" description="Polar residues" evidence="5">
    <location>
        <begin position="12"/>
        <end position="21"/>
    </location>
</feature>
<dbReference type="InterPro" id="IPR036179">
    <property type="entry name" value="Ig-like_dom_sf"/>
</dbReference>
<dbReference type="Gene3D" id="2.60.40.10">
    <property type="entry name" value="Immunoglobulins"/>
    <property type="match status" value="1"/>
</dbReference>
<comment type="caution">
    <text evidence="7">The sequence shown here is derived from an EMBL/GenBank/DDBJ whole genome shotgun (WGS) entry which is preliminary data.</text>
</comment>
<evidence type="ECO:0000256" key="5">
    <source>
        <dbReference type="SAM" id="MobiDB-lite"/>
    </source>
</evidence>
<protein>
    <recommendedName>
        <fullName evidence="6">Ig-like domain-containing protein</fullName>
    </recommendedName>
</protein>